<dbReference type="InterPro" id="IPR006549">
    <property type="entry name" value="HAD-SF_hydro_IIIA"/>
</dbReference>
<feature type="domain" description="Nucleotidyl transferase" evidence="8">
    <location>
        <begin position="22"/>
        <end position="154"/>
    </location>
</feature>
<keyword evidence="6" id="KW-0119">Carbohydrate metabolism</keyword>
<keyword evidence="5" id="KW-0378">Hydrolase</keyword>
<dbReference type="Pfam" id="PF00483">
    <property type="entry name" value="NTP_transferase"/>
    <property type="match status" value="1"/>
</dbReference>
<dbReference type="KEGG" id="dpi:BN4_12075"/>
<evidence type="ECO:0000313" key="9">
    <source>
        <dbReference type="EMBL" id="CCH49310.1"/>
    </source>
</evidence>
<evidence type="ECO:0000256" key="4">
    <source>
        <dbReference type="ARBA" id="ARBA00022723"/>
    </source>
</evidence>
<dbReference type="InterPro" id="IPR006543">
    <property type="entry name" value="Histidinol-phos"/>
</dbReference>
<dbReference type="NCBIfam" id="TIGR01656">
    <property type="entry name" value="Histidinol-ppas"/>
    <property type="match status" value="1"/>
</dbReference>
<dbReference type="eggNOG" id="COG0241">
    <property type="taxonomic scope" value="Bacteria"/>
</dbReference>
<dbReference type="InterPro" id="IPR036412">
    <property type="entry name" value="HAD-like_sf"/>
</dbReference>
<keyword evidence="10" id="KW-1185">Reference proteome</keyword>
<dbReference type="GO" id="GO:0005975">
    <property type="term" value="P:carbohydrate metabolic process"/>
    <property type="evidence" value="ECO:0007669"/>
    <property type="project" value="InterPro"/>
</dbReference>
<dbReference type="OrthoDB" id="9814110at2"/>
<dbReference type="SUPFAM" id="SSF53448">
    <property type="entry name" value="Nucleotide-diphospho-sugar transferases"/>
    <property type="match status" value="1"/>
</dbReference>
<dbReference type="Gene3D" id="3.40.50.1000">
    <property type="entry name" value="HAD superfamily/HAD-like"/>
    <property type="match status" value="1"/>
</dbReference>
<evidence type="ECO:0000259" key="8">
    <source>
        <dbReference type="Pfam" id="PF00483"/>
    </source>
</evidence>
<dbReference type="AlphaFoldDB" id="M1WMB4"/>
<evidence type="ECO:0000256" key="1">
    <source>
        <dbReference type="ARBA" id="ARBA00004496"/>
    </source>
</evidence>
<dbReference type="SUPFAM" id="SSF56784">
    <property type="entry name" value="HAD-like"/>
    <property type="match status" value="1"/>
</dbReference>
<keyword evidence="4" id="KW-0479">Metal-binding</keyword>
<dbReference type="NCBIfam" id="TIGR01662">
    <property type="entry name" value="HAD-SF-IIIA"/>
    <property type="match status" value="1"/>
</dbReference>
<dbReference type="GO" id="GO:0016791">
    <property type="term" value="F:phosphatase activity"/>
    <property type="evidence" value="ECO:0007669"/>
    <property type="project" value="InterPro"/>
</dbReference>
<dbReference type="GO" id="GO:0005737">
    <property type="term" value="C:cytoplasm"/>
    <property type="evidence" value="ECO:0007669"/>
    <property type="project" value="UniProtKB-SubCell"/>
</dbReference>
<dbReference type="HOGENOM" id="CLU_028110_0_0_7"/>
<dbReference type="STRING" id="1322246.BN4_12075"/>
<dbReference type="InterPro" id="IPR023214">
    <property type="entry name" value="HAD_sf"/>
</dbReference>
<dbReference type="Gene3D" id="3.90.550.10">
    <property type="entry name" value="Spore Coat Polysaccharide Biosynthesis Protein SpsA, Chain A"/>
    <property type="match status" value="1"/>
</dbReference>
<evidence type="ECO:0000256" key="2">
    <source>
        <dbReference type="ARBA" id="ARBA00005628"/>
    </source>
</evidence>
<dbReference type="RefSeq" id="WP_015415354.1">
    <property type="nucleotide sequence ID" value="NC_020409.1"/>
</dbReference>
<evidence type="ECO:0000256" key="6">
    <source>
        <dbReference type="ARBA" id="ARBA00023277"/>
    </source>
</evidence>
<dbReference type="GO" id="GO:0046872">
    <property type="term" value="F:metal ion binding"/>
    <property type="evidence" value="ECO:0007669"/>
    <property type="project" value="UniProtKB-KW"/>
</dbReference>
<dbReference type="PATRIC" id="fig|879567.3.peg.2208"/>
<dbReference type="Pfam" id="PF13242">
    <property type="entry name" value="Hydrolase_like"/>
    <property type="match status" value="1"/>
</dbReference>
<comment type="similarity">
    <text evidence="2">Belongs to the GmhB family.</text>
</comment>
<dbReference type="eggNOG" id="COG1208">
    <property type="taxonomic scope" value="Bacteria"/>
</dbReference>
<dbReference type="BioCyc" id="DPIE1322246:BN4_RS10430-MONOMER"/>
<dbReference type="InterPro" id="IPR005835">
    <property type="entry name" value="NTP_transferase_dom"/>
</dbReference>
<dbReference type="InterPro" id="IPR029044">
    <property type="entry name" value="Nucleotide-diphossugar_trans"/>
</dbReference>
<keyword evidence="3" id="KW-0963">Cytoplasm</keyword>
<dbReference type="PANTHER" id="PTHR42891">
    <property type="entry name" value="D-GLYCERO-BETA-D-MANNO-HEPTOSE-1,7-BISPHOSPHATE 7-PHOSPHATASE"/>
    <property type="match status" value="1"/>
</dbReference>
<evidence type="ECO:0000256" key="3">
    <source>
        <dbReference type="ARBA" id="ARBA00022490"/>
    </source>
</evidence>
<evidence type="ECO:0000256" key="7">
    <source>
        <dbReference type="ARBA" id="ARBA00031828"/>
    </source>
</evidence>
<evidence type="ECO:0000256" key="5">
    <source>
        <dbReference type="ARBA" id="ARBA00022801"/>
    </source>
</evidence>
<reference evidence="9 10" key="1">
    <citation type="journal article" date="2013" name="PLoS ONE">
        <title>The first genomic and proteomic characterization of a deep-sea sulfate reducer: insights into the piezophilic lifestyle of Desulfovibrio piezophilus.</title>
        <authorList>
            <person name="Pradel N."/>
            <person name="Ji B."/>
            <person name="Gimenez G."/>
            <person name="Talla E."/>
            <person name="Lenoble P."/>
            <person name="Garel M."/>
            <person name="Tamburini C."/>
            <person name="Fourquet P."/>
            <person name="Lebrun R."/>
            <person name="Bertin P."/>
            <person name="Denis Y."/>
            <person name="Pophillat M."/>
            <person name="Barbe V."/>
            <person name="Ollivier B."/>
            <person name="Dolla A."/>
        </authorList>
    </citation>
    <scope>NUCLEOTIDE SEQUENCE [LARGE SCALE GENOMIC DNA]</scope>
    <source>
        <strain evidence="10">DSM 10523 / SB164P1</strain>
    </source>
</reference>
<dbReference type="PANTHER" id="PTHR42891:SF1">
    <property type="entry name" value="D-GLYCERO-BETA-D-MANNO-HEPTOSE-1,7-BISPHOSPHATE 7-PHOSPHATASE"/>
    <property type="match status" value="1"/>
</dbReference>
<organism evidence="9 10">
    <name type="scientific">Pseudodesulfovibrio piezophilus (strain DSM 21447 / JCM 15486 / C1TLV30)</name>
    <name type="common">Desulfovibrio piezophilus</name>
    <dbReference type="NCBI Taxonomy" id="1322246"/>
    <lineage>
        <taxon>Bacteria</taxon>
        <taxon>Pseudomonadati</taxon>
        <taxon>Thermodesulfobacteriota</taxon>
        <taxon>Desulfovibrionia</taxon>
        <taxon>Desulfovibrionales</taxon>
        <taxon>Desulfovibrionaceae</taxon>
    </lineage>
</organism>
<proteinExistence type="inferred from homology"/>
<dbReference type="EMBL" id="FO203427">
    <property type="protein sequence ID" value="CCH49310.1"/>
    <property type="molecule type" value="Genomic_DNA"/>
</dbReference>
<gene>
    <name evidence="9" type="ordered locus">BN4_12075</name>
</gene>
<sequence length="418" mass="47339">MTIRYTTRYQPGDNTGHELSQAVILAGGLGTRLRPFTENNPKPMIPVCGRPFLDRLLEQVRDQGISRVLLLLGYLPDIIMDHVGDGSRFGLEVTYSISDVNNDTGRRLKLARPMLDDHFLLMYCDNFLPVDVSAMWHQYKQSNTRCQITVYANDDGYTKDNLRLDADHMVETYDKTRQAEDLEGVDIGYAIVARNVVDALPEENVNFEACAYPALIEERRLGGFLTGHRYYSIGSHERLPQTERFFAHPRAIILDRDGVLNVKQPRACYVTTPEQFQWIPGSREAVKLFTDAGYLIFLITNQAGIARGVMTEDDLERVHATMLADLRDIGANIDAIYYCPHGWDEGCSCRKPAPGMLFTAQREFDLNLQKAVFIGDDERDMEAGLRAGCPSILVTDDIPLIEVARHLLESNRNPHEKR</sequence>
<protein>
    <recommendedName>
        <fullName evidence="7">D,D-heptose 1,7-bisphosphate phosphatase</fullName>
    </recommendedName>
</protein>
<accession>M1WMB4</accession>
<dbReference type="InterPro" id="IPR004446">
    <property type="entry name" value="Heptose_bisP_phosphatase"/>
</dbReference>
<dbReference type="Proteomes" id="UP000011724">
    <property type="component" value="Chromosome"/>
</dbReference>
<evidence type="ECO:0000313" key="10">
    <source>
        <dbReference type="Proteomes" id="UP000011724"/>
    </source>
</evidence>
<comment type="subcellular location">
    <subcellularLocation>
        <location evidence="1">Cytoplasm</location>
    </subcellularLocation>
</comment>
<dbReference type="CDD" id="cd07503">
    <property type="entry name" value="HAD_HisB-N"/>
    <property type="match status" value="1"/>
</dbReference>
<name>M1WMB4_PSEP2</name>
<reference evidence="10" key="2">
    <citation type="journal article" date="2013" name="Stand. Genomic Sci.">
        <title>Complete genome sequence of Desulfocapsa sulfexigens, a marine deltaproteobacterium specialized in disproportionating inorganic sulfur compounds.</title>
        <authorList>
            <person name="Finster K.W."/>
            <person name="Kjeldsen K.U."/>
            <person name="Kube M."/>
            <person name="Reinhardt R."/>
            <person name="Mussmann M."/>
            <person name="Amann R."/>
            <person name="Schreiber L."/>
        </authorList>
    </citation>
    <scope>NUCLEOTIDE SEQUENCE [LARGE SCALE GENOMIC DNA]</scope>
    <source>
        <strain evidence="10">DSM 10523 / SB164P1</strain>
    </source>
</reference>